<accession>A0ABV1B9N4</accession>
<organism evidence="1 2">
    <name type="scientific">Coprococcus intestinihominis</name>
    <dbReference type="NCBI Taxonomy" id="3133154"/>
    <lineage>
        <taxon>Bacteria</taxon>
        <taxon>Bacillati</taxon>
        <taxon>Bacillota</taxon>
        <taxon>Clostridia</taxon>
        <taxon>Lachnospirales</taxon>
        <taxon>Lachnospiraceae</taxon>
        <taxon>Coprococcus</taxon>
    </lineage>
</organism>
<evidence type="ECO:0000313" key="2">
    <source>
        <dbReference type="Proteomes" id="UP001469749"/>
    </source>
</evidence>
<sequence>MQIFTVSFFGHRQIDNCFEIELLLEKLIRELMLSKEYVEFLVGRDGDFDQLVSSTVLKCKRTVRDDNSSLIWIMPYLIAEYRNNEEAYNNYYDEVEICSDIFEINVSTNIDNINGKSLRNRLLICIIGF</sequence>
<dbReference type="Gene3D" id="3.40.50.450">
    <property type="match status" value="1"/>
</dbReference>
<dbReference type="RefSeq" id="WP_349086259.1">
    <property type="nucleotide sequence ID" value="NZ_JBBMEK010000325.1"/>
</dbReference>
<keyword evidence="2" id="KW-1185">Reference proteome</keyword>
<dbReference type="Proteomes" id="UP001469749">
    <property type="component" value="Unassembled WGS sequence"/>
</dbReference>
<gene>
    <name evidence="1" type="ORF">WMO25_16535</name>
</gene>
<evidence type="ECO:0000313" key="1">
    <source>
        <dbReference type="EMBL" id="MEQ2366673.1"/>
    </source>
</evidence>
<protein>
    <submittedName>
        <fullName evidence="1">Uncharacterized protein</fullName>
    </submittedName>
</protein>
<name>A0ABV1B9N4_9FIRM</name>
<proteinExistence type="predicted"/>
<comment type="caution">
    <text evidence="1">The sequence shown here is derived from an EMBL/GenBank/DDBJ whole genome shotgun (WGS) entry which is preliminary data.</text>
</comment>
<reference evidence="1 2" key="1">
    <citation type="submission" date="2024-03" db="EMBL/GenBank/DDBJ databases">
        <title>Human intestinal bacterial collection.</title>
        <authorList>
            <person name="Pauvert C."/>
            <person name="Hitch T.C.A."/>
            <person name="Clavel T."/>
        </authorList>
    </citation>
    <scope>NUCLEOTIDE SEQUENCE [LARGE SCALE GENOMIC DNA]</scope>
    <source>
        <strain evidence="1 2">CLA-AA-H190</strain>
    </source>
</reference>
<dbReference type="EMBL" id="JBBMEK010000325">
    <property type="protein sequence ID" value="MEQ2366673.1"/>
    <property type="molecule type" value="Genomic_DNA"/>
</dbReference>